<protein>
    <submittedName>
        <fullName evidence="3">Uncharacterized protein</fullName>
    </submittedName>
</protein>
<dbReference type="EMBL" id="PDKO01000004">
    <property type="protein sequence ID" value="RXJ63399.1"/>
    <property type="molecule type" value="Genomic_DNA"/>
</dbReference>
<feature type="compositionally biased region" description="Basic and acidic residues" evidence="1">
    <location>
        <begin position="168"/>
        <end position="186"/>
    </location>
</feature>
<accession>A0A4Q0Y3Z2</accession>
<dbReference type="RefSeq" id="WP_129081896.1">
    <property type="nucleotide sequence ID" value="NZ_CP041070.1"/>
</dbReference>
<dbReference type="OrthoDB" id="5348716at2"/>
<evidence type="ECO:0000313" key="3">
    <source>
        <dbReference type="EMBL" id="RXJ63399.1"/>
    </source>
</evidence>
<keyword evidence="2" id="KW-0732">Signal</keyword>
<gene>
    <name evidence="3" type="ORF">CRV06_06910</name>
</gene>
<reference evidence="3 4" key="1">
    <citation type="submission" date="2017-10" db="EMBL/GenBank/DDBJ databases">
        <title>Genomics of the genus Arcobacter.</title>
        <authorList>
            <person name="Perez-Cataluna A."/>
            <person name="Figueras M.J."/>
        </authorList>
    </citation>
    <scope>NUCLEOTIDE SEQUENCE [LARGE SCALE GENOMIC DNA]</scope>
    <source>
        <strain evidence="3 4">DSM 24636</strain>
    </source>
</reference>
<organism evidence="3 4">
    <name type="scientific">Halarcobacter anaerophilus</name>
    <dbReference type="NCBI Taxonomy" id="877500"/>
    <lineage>
        <taxon>Bacteria</taxon>
        <taxon>Pseudomonadati</taxon>
        <taxon>Campylobacterota</taxon>
        <taxon>Epsilonproteobacteria</taxon>
        <taxon>Campylobacterales</taxon>
        <taxon>Arcobacteraceae</taxon>
        <taxon>Halarcobacter</taxon>
    </lineage>
</organism>
<feature type="signal peptide" evidence="2">
    <location>
        <begin position="1"/>
        <end position="18"/>
    </location>
</feature>
<evidence type="ECO:0000256" key="2">
    <source>
        <dbReference type="SAM" id="SignalP"/>
    </source>
</evidence>
<feature type="region of interest" description="Disordered" evidence="1">
    <location>
        <begin position="155"/>
        <end position="192"/>
    </location>
</feature>
<sequence length="192" mass="24127">MKKLILIGLLSLSSTLFASSDLGVRVQTNVGKTIVDVGFRSDDHRYDRRYKNFNYRKYGYFDNYGYYFGYFDRTGYFFNNIFFLYNSRYTYYDRLHRRGYFRPDHIHFRKYKYTKGNDWNKIHKYRKENERIYGHYYNKNPNPKPMQKYNKNIKTNQKFKNEKHMKKNDRFKNDRKQNRRDEDYYRNNHPRR</sequence>
<name>A0A4Q0Y3Z2_9BACT</name>
<dbReference type="AlphaFoldDB" id="A0A4Q0Y3Z2"/>
<proteinExistence type="predicted"/>
<comment type="caution">
    <text evidence="3">The sequence shown here is derived from an EMBL/GenBank/DDBJ whole genome shotgun (WGS) entry which is preliminary data.</text>
</comment>
<feature type="chain" id="PRO_5020592647" evidence="2">
    <location>
        <begin position="19"/>
        <end position="192"/>
    </location>
</feature>
<evidence type="ECO:0000256" key="1">
    <source>
        <dbReference type="SAM" id="MobiDB-lite"/>
    </source>
</evidence>
<dbReference type="Proteomes" id="UP000290191">
    <property type="component" value="Unassembled WGS sequence"/>
</dbReference>
<evidence type="ECO:0000313" key="4">
    <source>
        <dbReference type="Proteomes" id="UP000290191"/>
    </source>
</evidence>
<keyword evidence="4" id="KW-1185">Reference proteome</keyword>